<evidence type="ECO:0000313" key="1">
    <source>
        <dbReference type="EMBL" id="KZV19095.1"/>
    </source>
</evidence>
<sequence length="197" mass="21726">MTSAYILEEAMSSKDDVITFSSYQGVQDLESAMMTSEVMSSQSAVEQKVFQQIEKRSVRAGSAKMTSAESVDGLATMTSVVTKLKLSAVVKRSARDKATTYRKNIQSQATVQPAGTSSKRNQQIATVILNQLLQDNQQSLKLEKESVDGISHMLKRNQQVHSFKCVPVAVLQTTKEELVIKREFKKSAVAIKMSAED</sequence>
<reference evidence="1 2" key="1">
    <citation type="journal article" date="2015" name="Proc. Natl. Acad. Sci. U.S.A.">
        <title>The resurrection genome of Boea hygrometrica: A blueprint for survival of dehydration.</title>
        <authorList>
            <person name="Xiao L."/>
            <person name="Yang G."/>
            <person name="Zhang L."/>
            <person name="Yang X."/>
            <person name="Zhao S."/>
            <person name="Ji Z."/>
            <person name="Zhou Q."/>
            <person name="Hu M."/>
            <person name="Wang Y."/>
            <person name="Chen M."/>
            <person name="Xu Y."/>
            <person name="Jin H."/>
            <person name="Xiao X."/>
            <person name="Hu G."/>
            <person name="Bao F."/>
            <person name="Hu Y."/>
            <person name="Wan P."/>
            <person name="Li L."/>
            <person name="Deng X."/>
            <person name="Kuang T."/>
            <person name="Xiang C."/>
            <person name="Zhu J.K."/>
            <person name="Oliver M.J."/>
            <person name="He Y."/>
        </authorList>
    </citation>
    <scope>NUCLEOTIDE SEQUENCE [LARGE SCALE GENOMIC DNA]</scope>
    <source>
        <strain evidence="2">cv. XS01</strain>
    </source>
</reference>
<gene>
    <name evidence="1" type="ORF">F511_42635</name>
</gene>
<protein>
    <submittedName>
        <fullName evidence="1">Uncharacterized protein</fullName>
    </submittedName>
</protein>
<dbReference type="EMBL" id="KV016932">
    <property type="protein sequence ID" value="KZV19095.1"/>
    <property type="molecule type" value="Genomic_DNA"/>
</dbReference>
<name>A0A2Z7ACM3_9LAMI</name>
<organism evidence="1 2">
    <name type="scientific">Dorcoceras hygrometricum</name>
    <dbReference type="NCBI Taxonomy" id="472368"/>
    <lineage>
        <taxon>Eukaryota</taxon>
        <taxon>Viridiplantae</taxon>
        <taxon>Streptophyta</taxon>
        <taxon>Embryophyta</taxon>
        <taxon>Tracheophyta</taxon>
        <taxon>Spermatophyta</taxon>
        <taxon>Magnoliopsida</taxon>
        <taxon>eudicotyledons</taxon>
        <taxon>Gunneridae</taxon>
        <taxon>Pentapetalae</taxon>
        <taxon>asterids</taxon>
        <taxon>lamiids</taxon>
        <taxon>Lamiales</taxon>
        <taxon>Gesneriaceae</taxon>
        <taxon>Didymocarpoideae</taxon>
        <taxon>Trichosporeae</taxon>
        <taxon>Loxocarpinae</taxon>
        <taxon>Dorcoceras</taxon>
    </lineage>
</organism>
<evidence type="ECO:0000313" key="2">
    <source>
        <dbReference type="Proteomes" id="UP000250235"/>
    </source>
</evidence>
<dbReference type="AlphaFoldDB" id="A0A2Z7ACM3"/>
<accession>A0A2Z7ACM3</accession>
<dbReference type="Proteomes" id="UP000250235">
    <property type="component" value="Unassembled WGS sequence"/>
</dbReference>
<proteinExistence type="predicted"/>
<keyword evidence="2" id="KW-1185">Reference proteome</keyword>